<sequence length="479" mass="53519">MLIYSIELPLPEHLTVRQILDLGCEWIYGSRHYRLQKHHFDEIWHSPESVVEAEGEKAEFGYVHLADSDFEIGGLKFTRKDEEGRQWVTTIVSSQSSGRHLVSVQLSCGLPDASMHLPKAKKPYFVKQLLANYGGGMDGEIPVSDKAIGLADGDEAIAAALIRGEGCNILPIVYVSCGFGEGGYAVDPKLLAQDLAGLAHVVVEPGRSFSVRLKQLTDARNVYGGSIGVYWARGSERKSYFLSEVLADERALKDKIREDIIRSLVNRRQTSICSWLHLKDSLSKQRLAQLKKNHYEAAGQDATVQEYIDAFDNELKIKEAHLAEANQEIARLEAEIRRLSASQFGRSGGILNTGVEQDLYDGEIRSFVLEALENQLERGAAAGSRQADILSDLIAANRMDEDLRLHKRNELKKLFNDYTHLTPKILNGLKRIGFAHSEDGKHHRFTFADDNRYQGTASKTSSDHRAGKNFARDLGNKVF</sequence>
<accession>A0A378UGN6</accession>
<evidence type="ECO:0000313" key="3">
    <source>
        <dbReference type="Proteomes" id="UP000254651"/>
    </source>
</evidence>
<gene>
    <name evidence="2" type="ORF">NCTC10295_00422</name>
</gene>
<evidence type="ECO:0000256" key="1">
    <source>
        <dbReference type="SAM" id="Coils"/>
    </source>
</evidence>
<reference evidence="2 3" key="1">
    <citation type="submission" date="2018-06" db="EMBL/GenBank/DDBJ databases">
        <authorList>
            <consortium name="Pathogen Informatics"/>
            <person name="Doyle S."/>
        </authorList>
    </citation>
    <scope>NUCLEOTIDE SEQUENCE [LARGE SCALE GENOMIC DNA]</scope>
    <source>
        <strain evidence="2 3">NCTC10295</strain>
    </source>
</reference>
<proteinExistence type="predicted"/>
<dbReference type="RefSeq" id="WP_066076211.1">
    <property type="nucleotide sequence ID" value="NZ_CP181246.1"/>
</dbReference>
<feature type="coiled-coil region" evidence="1">
    <location>
        <begin position="308"/>
        <end position="342"/>
    </location>
</feature>
<dbReference type="AlphaFoldDB" id="A0A378UGN6"/>
<keyword evidence="1" id="KW-0175">Coiled coil</keyword>
<dbReference type="Proteomes" id="UP000254651">
    <property type="component" value="Unassembled WGS sequence"/>
</dbReference>
<name>A0A378UGN6_BERDE</name>
<dbReference type="EMBL" id="UGQS01000001">
    <property type="protein sequence ID" value="STZ75671.1"/>
    <property type="molecule type" value="Genomic_DNA"/>
</dbReference>
<keyword evidence="3" id="KW-1185">Reference proteome</keyword>
<evidence type="ECO:0000313" key="2">
    <source>
        <dbReference type="EMBL" id="STZ75671.1"/>
    </source>
</evidence>
<protein>
    <submittedName>
        <fullName evidence="2">Uncharacterized protein</fullName>
    </submittedName>
</protein>
<organism evidence="2 3">
    <name type="scientific">Bergeriella denitrificans</name>
    <name type="common">Neisseria denitrificans</name>
    <dbReference type="NCBI Taxonomy" id="494"/>
    <lineage>
        <taxon>Bacteria</taxon>
        <taxon>Pseudomonadati</taxon>
        <taxon>Pseudomonadota</taxon>
        <taxon>Betaproteobacteria</taxon>
        <taxon>Neisseriales</taxon>
        <taxon>Neisseriaceae</taxon>
        <taxon>Bergeriella</taxon>
    </lineage>
</organism>